<gene>
    <name evidence="9" type="primary">agrB</name>
    <name evidence="9" type="ORF">CAFE_08180</name>
</gene>
<dbReference type="GO" id="GO:0016020">
    <property type="term" value="C:membrane"/>
    <property type="evidence" value="ECO:0007669"/>
    <property type="project" value="InterPro"/>
</dbReference>
<keyword evidence="2" id="KW-0673">Quorum sensing</keyword>
<feature type="transmembrane region" description="Helical" evidence="8">
    <location>
        <begin position="107"/>
        <end position="126"/>
    </location>
</feature>
<dbReference type="SMART" id="SM00793">
    <property type="entry name" value="AgrB"/>
    <property type="match status" value="1"/>
</dbReference>
<dbReference type="EMBL" id="VWXL01000019">
    <property type="protein sequence ID" value="MVB10141.1"/>
    <property type="molecule type" value="Genomic_DNA"/>
</dbReference>
<evidence type="ECO:0000256" key="1">
    <source>
        <dbReference type="ARBA" id="ARBA00022475"/>
    </source>
</evidence>
<evidence type="ECO:0000256" key="3">
    <source>
        <dbReference type="ARBA" id="ARBA00022670"/>
    </source>
</evidence>
<dbReference type="OrthoDB" id="9815055at2"/>
<feature type="transmembrane region" description="Helical" evidence="8">
    <location>
        <begin position="157"/>
        <end position="183"/>
    </location>
</feature>
<dbReference type="GO" id="GO:0006508">
    <property type="term" value="P:proteolysis"/>
    <property type="evidence" value="ECO:0007669"/>
    <property type="project" value="UniProtKB-KW"/>
</dbReference>
<protein>
    <submittedName>
        <fullName evidence="9">Accessory gene regulator protein B</fullName>
        <ecNumber evidence="9">3.4.-.-</ecNumber>
    </submittedName>
</protein>
<feature type="transmembrane region" description="Helical" evidence="8">
    <location>
        <begin position="83"/>
        <end position="100"/>
    </location>
</feature>
<keyword evidence="5 9" id="KW-0378">Hydrolase</keyword>
<comment type="caution">
    <text evidence="9">The sequence shown here is derived from an EMBL/GenBank/DDBJ whole genome shotgun (WGS) entry which is preliminary data.</text>
</comment>
<keyword evidence="6 8" id="KW-1133">Transmembrane helix</keyword>
<dbReference type="InterPro" id="IPR006741">
    <property type="entry name" value="AgrB"/>
</dbReference>
<name>A0A6N8HWF1_9FIRM</name>
<keyword evidence="3" id="KW-0645">Protease</keyword>
<evidence type="ECO:0000256" key="5">
    <source>
        <dbReference type="ARBA" id="ARBA00022801"/>
    </source>
</evidence>
<organism evidence="9 10">
    <name type="scientific">Caproicibacter fermentans</name>
    <dbReference type="NCBI Taxonomy" id="2576756"/>
    <lineage>
        <taxon>Bacteria</taxon>
        <taxon>Bacillati</taxon>
        <taxon>Bacillota</taxon>
        <taxon>Clostridia</taxon>
        <taxon>Eubacteriales</taxon>
        <taxon>Acutalibacteraceae</taxon>
        <taxon>Caproicibacter</taxon>
    </lineage>
</organism>
<evidence type="ECO:0000313" key="10">
    <source>
        <dbReference type="Proteomes" id="UP000469440"/>
    </source>
</evidence>
<dbReference type="RefSeq" id="WP_156989877.1">
    <property type="nucleotide sequence ID" value="NZ_VWXL01000019.1"/>
</dbReference>
<evidence type="ECO:0000256" key="7">
    <source>
        <dbReference type="ARBA" id="ARBA00023136"/>
    </source>
</evidence>
<evidence type="ECO:0000313" key="9">
    <source>
        <dbReference type="EMBL" id="MVB10141.1"/>
    </source>
</evidence>
<dbReference type="Pfam" id="PF04647">
    <property type="entry name" value="AgrB"/>
    <property type="match status" value="1"/>
</dbReference>
<reference evidence="9 10" key="1">
    <citation type="submission" date="2019-09" db="EMBL/GenBank/DDBJ databases">
        <title>Genome sequence of Clostridium sp. EA1.</title>
        <authorList>
            <person name="Poehlein A."/>
            <person name="Bengelsdorf F.R."/>
            <person name="Daniel R."/>
        </authorList>
    </citation>
    <scope>NUCLEOTIDE SEQUENCE [LARGE SCALE GENOMIC DNA]</scope>
    <source>
        <strain evidence="9 10">EA1</strain>
    </source>
</reference>
<keyword evidence="1" id="KW-1003">Cell membrane</keyword>
<evidence type="ECO:0000256" key="2">
    <source>
        <dbReference type="ARBA" id="ARBA00022654"/>
    </source>
</evidence>
<dbReference type="AlphaFoldDB" id="A0A6N8HWF1"/>
<dbReference type="EC" id="3.4.-.-" evidence="9"/>
<dbReference type="GO" id="GO:0008233">
    <property type="term" value="F:peptidase activity"/>
    <property type="evidence" value="ECO:0007669"/>
    <property type="project" value="UniProtKB-KW"/>
</dbReference>
<evidence type="ECO:0000256" key="8">
    <source>
        <dbReference type="SAM" id="Phobius"/>
    </source>
</evidence>
<dbReference type="Proteomes" id="UP000469440">
    <property type="component" value="Unassembled WGS sequence"/>
</dbReference>
<sequence>MLKKVSNWVVKVLLKGGLLSPEDYEIYLYGVETALLQSIHILTMLVVGFCLDAKLETLTFIVFYSIIRIYAGGFHATTKLCCYFISWIMISSAILIVKLLPISIMPTFSIGIYSLSLIIVFVLSPVGNKNKPLDLLEIHHYKTIVRKLLLAELFISVFVYFASVRIFCVISISLAFVALMLILGTVQNSKSHKPSVSITFFHNKPAD</sequence>
<proteinExistence type="predicted"/>
<keyword evidence="7 8" id="KW-0472">Membrane</keyword>
<evidence type="ECO:0000256" key="6">
    <source>
        <dbReference type="ARBA" id="ARBA00022989"/>
    </source>
</evidence>
<accession>A0A6N8HWF1</accession>
<evidence type="ECO:0000256" key="4">
    <source>
        <dbReference type="ARBA" id="ARBA00022692"/>
    </source>
</evidence>
<keyword evidence="10" id="KW-1185">Reference proteome</keyword>
<keyword evidence="4 8" id="KW-0812">Transmembrane</keyword>
<dbReference type="GO" id="GO:0009372">
    <property type="term" value="P:quorum sensing"/>
    <property type="evidence" value="ECO:0007669"/>
    <property type="project" value="UniProtKB-KW"/>
</dbReference>